<dbReference type="KEGG" id="bbe:BBR47_30440"/>
<name>C0ZE12_BREBN</name>
<reference evidence="1 2" key="1">
    <citation type="submission" date="2005-03" db="EMBL/GenBank/DDBJ databases">
        <title>Brevibacillus brevis strain 47, complete genome.</title>
        <authorList>
            <person name="Hosoyama A."/>
            <person name="Yamada R."/>
            <person name="Hongo Y."/>
            <person name="Terui Y."/>
            <person name="Ankai A."/>
            <person name="Masuyama W."/>
            <person name="Sekiguchi M."/>
            <person name="Takeda T."/>
            <person name="Asano K."/>
            <person name="Ohji S."/>
            <person name="Ichikawa N."/>
            <person name="Narita S."/>
            <person name="Aoki N."/>
            <person name="Miura H."/>
            <person name="Matsushita S."/>
            <person name="Sekigawa T."/>
            <person name="Yamagata H."/>
            <person name="Yoshikawa H."/>
            <person name="Udaka S."/>
            <person name="Tanikawa S."/>
            <person name="Fujita N."/>
        </authorList>
    </citation>
    <scope>NUCLEOTIDE SEQUENCE [LARGE SCALE GENOMIC DNA]</scope>
    <source>
        <strain evidence="2">47 / JCM 6285 / NBRC 100599</strain>
    </source>
</reference>
<protein>
    <submittedName>
        <fullName evidence="1">Uncharacterized protein</fullName>
    </submittedName>
</protein>
<organism evidence="1 2">
    <name type="scientific">Brevibacillus brevis (strain 47 / JCM 6285 / NBRC 100599)</name>
    <dbReference type="NCBI Taxonomy" id="358681"/>
    <lineage>
        <taxon>Bacteria</taxon>
        <taxon>Bacillati</taxon>
        <taxon>Bacillota</taxon>
        <taxon>Bacilli</taxon>
        <taxon>Bacillales</taxon>
        <taxon>Paenibacillaceae</taxon>
        <taxon>Brevibacillus</taxon>
    </lineage>
</organism>
<dbReference type="AlphaFoldDB" id="C0ZE12"/>
<dbReference type="Proteomes" id="UP000001877">
    <property type="component" value="Chromosome"/>
</dbReference>
<evidence type="ECO:0000313" key="2">
    <source>
        <dbReference type="Proteomes" id="UP000001877"/>
    </source>
</evidence>
<dbReference type="EMBL" id="AP008955">
    <property type="protein sequence ID" value="BAH44021.1"/>
    <property type="molecule type" value="Genomic_DNA"/>
</dbReference>
<proteinExistence type="predicted"/>
<sequence length="36" mass="4232">MVTLPFILKGIPFALNYLRYQFNDSKNAKLVEKLVF</sequence>
<keyword evidence="2" id="KW-1185">Reference proteome</keyword>
<gene>
    <name evidence="1" type="ordered locus">BBR47_30440</name>
</gene>
<dbReference type="HOGENOM" id="CLU_3354952_0_0_9"/>
<accession>C0ZE12</accession>
<evidence type="ECO:0000313" key="1">
    <source>
        <dbReference type="EMBL" id="BAH44021.1"/>
    </source>
</evidence>